<dbReference type="AlphaFoldDB" id="A0A418X8E6"/>
<keyword evidence="2" id="KW-1185">Reference proteome</keyword>
<dbReference type="Proteomes" id="UP000284021">
    <property type="component" value="Unassembled WGS sequence"/>
</dbReference>
<organism evidence="1 2">
    <name type="scientific">Pseudomonas cavernicola</name>
    <dbReference type="NCBI Taxonomy" id="2320866"/>
    <lineage>
        <taxon>Bacteria</taxon>
        <taxon>Pseudomonadati</taxon>
        <taxon>Pseudomonadota</taxon>
        <taxon>Gammaproteobacteria</taxon>
        <taxon>Pseudomonadales</taxon>
        <taxon>Pseudomonadaceae</taxon>
        <taxon>Pseudomonas</taxon>
    </lineage>
</organism>
<accession>A0A418X8E6</accession>
<protein>
    <submittedName>
        <fullName evidence="1">Uncharacterized protein</fullName>
    </submittedName>
</protein>
<comment type="caution">
    <text evidence="1">The sequence shown here is derived from an EMBL/GenBank/DDBJ whole genome shotgun (WGS) entry which is preliminary data.</text>
</comment>
<evidence type="ECO:0000313" key="2">
    <source>
        <dbReference type="Proteomes" id="UP000284021"/>
    </source>
</evidence>
<name>A0A418X8E6_9PSED</name>
<reference evidence="1 2" key="1">
    <citation type="submission" date="2018-09" db="EMBL/GenBank/DDBJ databases">
        <authorList>
            <person name="Zhu H."/>
        </authorList>
    </citation>
    <scope>NUCLEOTIDE SEQUENCE [LARGE SCALE GENOMIC DNA]</scope>
    <source>
        <strain evidence="1 2">K1S02-6</strain>
    </source>
</reference>
<sequence>MLNYAKHREELEHRLRDLVELPKEPLFFLTLAGKKLRAEEAHPSSLEEHMSALSKYQSYPANIHRKFYRAELLEDGYPPEVVSAFLGDWLHGEEPYDDYSSFSPLDYASTLNRYLSDLLRKLGWKP</sequence>
<dbReference type="EMBL" id="QYUR01000008">
    <property type="protein sequence ID" value="RJG08668.1"/>
    <property type="molecule type" value="Genomic_DNA"/>
</dbReference>
<gene>
    <name evidence="1" type="ORF">D3879_22505</name>
</gene>
<evidence type="ECO:0000313" key="1">
    <source>
        <dbReference type="EMBL" id="RJG08668.1"/>
    </source>
</evidence>
<proteinExistence type="predicted"/>